<dbReference type="AlphaFoldDB" id="A0A350PA87"/>
<organism evidence="1 2">
    <name type="scientific">Alteromonas australica</name>
    <dbReference type="NCBI Taxonomy" id="589873"/>
    <lineage>
        <taxon>Bacteria</taxon>
        <taxon>Pseudomonadati</taxon>
        <taxon>Pseudomonadota</taxon>
        <taxon>Gammaproteobacteria</taxon>
        <taxon>Alteromonadales</taxon>
        <taxon>Alteromonadaceae</taxon>
        <taxon>Alteromonas/Salinimonas group</taxon>
        <taxon>Alteromonas</taxon>
    </lineage>
</organism>
<proteinExistence type="predicted"/>
<gene>
    <name evidence="1" type="ORF">DCW74_21005</name>
</gene>
<feature type="non-terminal residue" evidence="1">
    <location>
        <position position="1"/>
    </location>
</feature>
<sequence>AASVGFRNTADAYVIQPTARLGNNPPAPPAGTQLPIQGLTVAVPSGTLFTLSDSFGQIHSFTTTVDLTPDSVSVQFTPNLNTTNFTTLTANDRIAFNAIQLATASIDIVTNIVVQGLAKNLPHAPAGQVVQCPLEIERNPAAPGNVPIRLFHTSQPHSTRFRCQSLPDRIRLQVVRVPVLLNRTLASSLLTRTAPDFITMNMEVEFDE</sequence>
<protein>
    <submittedName>
        <fullName evidence="1">Uncharacterized protein</fullName>
    </submittedName>
</protein>
<evidence type="ECO:0000313" key="1">
    <source>
        <dbReference type="EMBL" id="HAW78204.1"/>
    </source>
</evidence>
<dbReference type="EMBL" id="DNAN01000734">
    <property type="protein sequence ID" value="HAW78204.1"/>
    <property type="molecule type" value="Genomic_DNA"/>
</dbReference>
<reference evidence="1 2" key="1">
    <citation type="journal article" date="2018" name="Nat. Biotechnol.">
        <title>A standardized bacterial taxonomy based on genome phylogeny substantially revises the tree of life.</title>
        <authorList>
            <person name="Parks D.H."/>
            <person name="Chuvochina M."/>
            <person name="Waite D.W."/>
            <person name="Rinke C."/>
            <person name="Skarshewski A."/>
            <person name="Chaumeil P.A."/>
            <person name="Hugenholtz P."/>
        </authorList>
    </citation>
    <scope>NUCLEOTIDE SEQUENCE [LARGE SCALE GENOMIC DNA]</scope>
    <source>
        <strain evidence="1">UBA11978</strain>
    </source>
</reference>
<name>A0A350PA87_9ALTE</name>
<comment type="caution">
    <text evidence="1">The sequence shown here is derived from an EMBL/GenBank/DDBJ whole genome shotgun (WGS) entry which is preliminary data.</text>
</comment>
<dbReference type="Proteomes" id="UP000263517">
    <property type="component" value="Unassembled WGS sequence"/>
</dbReference>
<evidence type="ECO:0000313" key="2">
    <source>
        <dbReference type="Proteomes" id="UP000263517"/>
    </source>
</evidence>
<accession>A0A350PA87</accession>